<accession>A0AAV3NQW6</accession>
<dbReference type="InterPro" id="IPR008971">
    <property type="entry name" value="HSP40/DnaJ_pept-bd"/>
</dbReference>
<feature type="compositionally biased region" description="Polar residues" evidence="2">
    <location>
        <begin position="1"/>
        <end position="10"/>
    </location>
</feature>
<dbReference type="FunFam" id="2.60.260.20:FF:000002">
    <property type="entry name" value="Dnaj homolog subfamily b member"/>
    <property type="match status" value="1"/>
</dbReference>
<dbReference type="PANTHER" id="PTHR24078">
    <property type="entry name" value="DNAJ HOMOLOG SUBFAMILY C MEMBER"/>
    <property type="match status" value="1"/>
</dbReference>
<keyword evidence="5" id="KW-1185">Reference proteome</keyword>
<evidence type="ECO:0000313" key="5">
    <source>
        <dbReference type="Proteomes" id="UP001454036"/>
    </source>
</evidence>
<feature type="region of interest" description="Disordered" evidence="2">
    <location>
        <begin position="180"/>
        <end position="200"/>
    </location>
</feature>
<dbReference type="Gene3D" id="2.60.260.20">
    <property type="entry name" value="Urease metallochaperone UreE, N-terminal domain"/>
    <property type="match status" value="2"/>
</dbReference>
<gene>
    <name evidence="4" type="ORF">LIER_02416</name>
</gene>
<dbReference type="EMBL" id="BAABME010000258">
    <property type="protein sequence ID" value="GAA0141221.1"/>
    <property type="molecule type" value="Genomic_DNA"/>
</dbReference>
<feature type="compositionally biased region" description="Polar residues" evidence="2">
    <location>
        <begin position="155"/>
        <end position="165"/>
    </location>
</feature>
<feature type="region of interest" description="Disordered" evidence="2">
    <location>
        <begin position="1"/>
        <end position="37"/>
    </location>
</feature>
<dbReference type="Proteomes" id="UP001454036">
    <property type="component" value="Unassembled WGS sequence"/>
</dbReference>
<evidence type="ECO:0000256" key="2">
    <source>
        <dbReference type="SAM" id="MobiDB-lite"/>
    </source>
</evidence>
<sequence length="406" mass="45427">MEDPSSSQVPTPKRHGSPTTPSHIDNISRAHKPHHKRWHLIRNISKREGIKEKLRSYHEDHNKAEESSINGNTKTFKNMYISDDDKFIISSPTLISTTSNRISLPTTPTSTPAPAPFPSPSRSEKTRTPTQRSITPTPTSTEPSRREKLRKPTKRSITPTPTSTDFLASLRENLSADLAATTTPGSTPRMATRREQSPLWSRMPSKQYGAPIIYSHSTSTVRRKPPPIEKNLACTLEELCFGGVKKIKITRDVISNLGVMVQEEILTINIKPGWKKGTKITFEGKGDERPGTLPADITFIIDEKRHHLFKRLGNDLMLGVEIPLVQSLTGCTITVPLLGEGEEMELSFDDTILYPGYEKIIPDQGMPKPKGNGSRGDLRLQFLVEFPEELSDEQRSEFVSILEECS</sequence>
<feature type="compositionally biased region" description="Low complexity" evidence="2">
    <location>
        <begin position="132"/>
        <end position="142"/>
    </location>
</feature>
<protein>
    <submittedName>
        <fullName evidence="4">Chaperone</fullName>
    </submittedName>
</protein>
<dbReference type="Pfam" id="PF01556">
    <property type="entry name" value="DnaJ_C"/>
    <property type="match status" value="1"/>
</dbReference>
<dbReference type="CDD" id="cd10747">
    <property type="entry name" value="DnaJ_C"/>
    <property type="match status" value="1"/>
</dbReference>
<proteinExistence type="predicted"/>
<dbReference type="SUPFAM" id="SSF49493">
    <property type="entry name" value="HSP40/DnaJ peptide-binding domain"/>
    <property type="match status" value="2"/>
</dbReference>
<dbReference type="AlphaFoldDB" id="A0AAV3NQW6"/>
<reference evidence="4 5" key="1">
    <citation type="submission" date="2024-01" db="EMBL/GenBank/DDBJ databases">
        <title>The complete chloroplast genome sequence of Lithospermum erythrorhizon: insights into the phylogenetic relationship among Boraginaceae species and the maternal lineages of purple gromwells.</title>
        <authorList>
            <person name="Okada T."/>
            <person name="Watanabe K."/>
        </authorList>
    </citation>
    <scope>NUCLEOTIDE SEQUENCE [LARGE SCALE GENOMIC DNA]</scope>
</reference>
<feature type="region of interest" description="Disordered" evidence="2">
    <location>
        <begin position="98"/>
        <end position="165"/>
    </location>
</feature>
<dbReference type="GO" id="GO:0006457">
    <property type="term" value="P:protein folding"/>
    <property type="evidence" value="ECO:0007669"/>
    <property type="project" value="InterPro"/>
</dbReference>
<dbReference type="InterPro" id="IPR002939">
    <property type="entry name" value="DnaJ_C"/>
</dbReference>
<comment type="caution">
    <text evidence="4">The sequence shown here is derived from an EMBL/GenBank/DDBJ whole genome shotgun (WGS) entry which is preliminary data.</text>
</comment>
<evidence type="ECO:0000313" key="4">
    <source>
        <dbReference type="EMBL" id="GAA0141221.1"/>
    </source>
</evidence>
<dbReference type="GO" id="GO:0051082">
    <property type="term" value="F:unfolded protein binding"/>
    <property type="evidence" value="ECO:0007669"/>
    <property type="project" value="InterPro"/>
</dbReference>
<feature type="compositionally biased region" description="Low complexity" evidence="2">
    <location>
        <begin position="98"/>
        <end position="110"/>
    </location>
</feature>
<organism evidence="4 5">
    <name type="scientific">Lithospermum erythrorhizon</name>
    <name type="common">Purple gromwell</name>
    <name type="synonym">Lithospermum officinale var. erythrorhizon</name>
    <dbReference type="NCBI Taxonomy" id="34254"/>
    <lineage>
        <taxon>Eukaryota</taxon>
        <taxon>Viridiplantae</taxon>
        <taxon>Streptophyta</taxon>
        <taxon>Embryophyta</taxon>
        <taxon>Tracheophyta</taxon>
        <taxon>Spermatophyta</taxon>
        <taxon>Magnoliopsida</taxon>
        <taxon>eudicotyledons</taxon>
        <taxon>Gunneridae</taxon>
        <taxon>Pentapetalae</taxon>
        <taxon>asterids</taxon>
        <taxon>lamiids</taxon>
        <taxon>Boraginales</taxon>
        <taxon>Boraginaceae</taxon>
        <taxon>Boraginoideae</taxon>
        <taxon>Lithospermeae</taxon>
        <taxon>Lithospermum</taxon>
    </lineage>
</organism>
<evidence type="ECO:0000256" key="1">
    <source>
        <dbReference type="ARBA" id="ARBA00023186"/>
    </source>
</evidence>
<dbReference type="GO" id="GO:0005829">
    <property type="term" value="C:cytosol"/>
    <property type="evidence" value="ECO:0007669"/>
    <property type="project" value="TreeGrafter"/>
</dbReference>
<evidence type="ECO:0000259" key="3">
    <source>
        <dbReference type="Pfam" id="PF01556"/>
    </source>
</evidence>
<dbReference type="InterPro" id="IPR051339">
    <property type="entry name" value="DnaJ_subfamily_B"/>
</dbReference>
<dbReference type="GO" id="GO:0051087">
    <property type="term" value="F:protein-folding chaperone binding"/>
    <property type="evidence" value="ECO:0007669"/>
    <property type="project" value="TreeGrafter"/>
</dbReference>
<feature type="domain" description="Chaperone DnaJ C-terminal" evidence="3">
    <location>
        <begin position="228"/>
        <end position="387"/>
    </location>
</feature>
<name>A0AAV3NQW6_LITER</name>
<keyword evidence="1" id="KW-0143">Chaperone</keyword>
<dbReference type="PANTHER" id="PTHR24078:SF522">
    <property type="entry name" value="DNAJ CHAPERONE C-TERMINAL DOMAIN-CONTAINING PROTEIN"/>
    <property type="match status" value="1"/>
</dbReference>